<dbReference type="PANTHER" id="PTHR12295">
    <property type="entry name" value="FURRY-RELATED"/>
    <property type="match status" value="1"/>
</dbReference>
<feature type="compositionally biased region" description="Low complexity" evidence="1">
    <location>
        <begin position="2720"/>
        <end position="2731"/>
    </location>
</feature>
<feature type="region of interest" description="Disordered" evidence="1">
    <location>
        <begin position="2470"/>
        <end position="2505"/>
    </location>
</feature>
<feature type="domain" description="Cell morphogenesis protein N-terminal" evidence="2">
    <location>
        <begin position="120"/>
        <end position="650"/>
    </location>
</feature>
<dbReference type="Pfam" id="PF19421">
    <property type="entry name" value="Fry_C"/>
    <property type="match status" value="1"/>
</dbReference>
<gene>
    <name evidence="6" type="ORF">CVLEPA_LOCUS30183</name>
</gene>
<feature type="region of interest" description="Disordered" evidence="1">
    <location>
        <begin position="2572"/>
        <end position="2734"/>
    </location>
</feature>
<organism evidence="6 7">
    <name type="scientific">Clavelina lepadiformis</name>
    <name type="common">Light-bulb sea squirt</name>
    <name type="synonym">Ascidia lepadiformis</name>
    <dbReference type="NCBI Taxonomy" id="159417"/>
    <lineage>
        <taxon>Eukaryota</taxon>
        <taxon>Metazoa</taxon>
        <taxon>Chordata</taxon>
        <taxon>Tunicata</taxon>
        <taxon>Ascidiacea</taxon>
        <taxon>Aplousobranchia</taxon>
        <taxon>Clavelinidae</taxon>
        <taxon>Clavelina</taxon>
    </lineage>
</organism>
<evidence type="ECO:0000256" key="1">
    <source>
        <dbReference type="SAM" id="MobiDB-lite"/>
    </source>
</evidence>
<reference evidence="6 7" key="1">
    <citation type="submission" date="2024-02" db="EMBL/GenBank/DDBJ databases">
        <authorList>
            <person name="Daric V."/>
            <person name="Darras S."/>
        </authorList>
    </citation>
    <scope>NUCLEOTIDE SEQUENCE [LARGE SCALE GENOMIC DNA]</scope>
</reference>
<feature type="domain" description="Protein furry C-terminal" evidence="5">
    <location>
        <begin position="2430"/>
        <end position="3069"/>
    </location>
</feature>
<dbReference type="InterPro" id="IPR029473">
    <property type="entry name" value="MOR2-PAG1_mid"/>
</dbReference>
<feature type="region of interest" description="Disordered" evidence="1">
    <location>
        <begin position="1996"/>
        <end position="2051"/>
    </location>
</feature>
<dbReference type="Pfam" id="PF14228">
    <property type="entry name" value="MOR2-PAG1_mid"/>
    <property type="match status" value="2"/>
</dbReference>
<sequence>MSNPNVVVAGEFVLHDLFYEFSCQVKKKVDALFADEGIPDAKHIMKSLQRGEDGQFDQLLGALGCVAEHCLPSLLETLFEWFNQQIPNFKVKYEGKSSRSSIKSKSDSSHKDEDVKKELREMAIAIVFCLVLIEVLQQLPVHPLKEGQIQHILSLAFTHFRNAAMFSTDSTNNRSQIVADLFAEVLGVMAKTKFQSVRSKFVAELDEAKKTEHNTRIILGLIMGMKFFRVKMYPVEDFEASFRFLRELADYSLEVKDREIKHGLASLFVEILVPVAAAVKTEVNVPVLRDFVDALYPTSLELSKRRKNQLSMYPLVTCLLCVSQKQFFLNNWHIFLDYCLSHLKNRDQKVSRVALESLYRLLWAYTVRIKCESNTTTQRRLQSIVKALFPVGSRSIVPKDTPLSIYVKIIQFIAQERLDFAMKEIILDLLCISLSSSRNAKVMTLQPERMNIGLRAFLVVTDSLQQKDGAPPMPTTVGVMPSGNTLRVKKTFLNKMLTDDEARTIGVSQYHKYVQKALDWILLTLDGQVGQRMMMTNVQVSRASDIIGTENKPKIDLFRTCIAAMPRLIPGGNMSHTDLFEMLSRLTIHIDEELRSLAFASLHSFAQDLPEQREDVVATFVSFILKQVTDTHHLLLDTALRHLVQLITVWRNKSNVPYQSTSFASRHRTGKVSEIHERKNSFSPLINHLQGFALVLLCNNRSVTRKLACLLLKEVKTLARTLNCNKLEEDLCIDALDRLCPETANEVIVKQEVTHNLSSAECRNVLAVASKCDIIALVECSSSWCQHNNVDVWTSFIASFMKPHRLPTSCPSTVEFSWFNIYTRLMQLWQHVDPIQSSKKGASVSGSSDTMLSLWTNYLVYACRSAPTNVTIMKKQLSAIPAGTPDWLVSLSRDSDRIAATPSSFFQRLITLLRGENSSGLKDTAVVGLGSTSAVAFPDLMNELHTVFHEACKSHRQDNMRRKRKRENTRVMLARVLERLARHKVLSESISMPSEQNSSRSNLDRPCDSINTLLLEYIKNTCTYLESIDKTEVPSSQASSQDQLPQYPGTLSTPVHTIQVMPSTTTSLMDELRIYFGSMITYLIRHMPEYGHADFLPVETRRALFFLFGGWCGKYAGTLDNLDSLNGMASNSSALLHATALKAECAVLCCGPVFDKVGLQQEKGYLYPWLETLLDCGNPRVQMLGKEAIVMLLQQNKDSDALVPWLIDKCYTGSLLVSTGCFCSIAAAFNYTCLSNHMIPLLNLALFNVATAEVTQTAQHLLLMLQTRLSLPLAVDNEGDDGVAGLSSVTSLSSKSKSLHLCLNVAHQSHFLNKLYNFSQYDISKDLARLHPEFTMSMLSEIFSRFMSTSLFGKRHMLHYMLPWLKNIELSLHDEEEKILDAGASQKMFEIPLHMLRACGWGSPSATHFLLSNLTYITIRYYSDLGNEVEKCWSTLCHTWPGNLDVLLLYTSALASCGGSDAVSFTSRRLITFFARAKSREVAQYLVRECQIAEAPNFGIEVLDHSPFFKIKLQDVKEFERSRLSKLSPRLRFMEKSRSAKDLLTSSAPNSYLQMNEFSSSQNIRRTSNSTLSSSLKADTLTRDVPHHMSLQHLNKGQEQYLKVVSPTKKSGSMLSLPNFNTELPMSPKSISAMKFLSLKSRSPAKSRPVITEVLITKPKTNVNSLDENDVCHSNPFVHWRYLAEAGDPNPLPMPSTPLFYLHLADFMSAQDVEKYNGLLRSNIACLLLSEIVVEHGVVIDWKSKTYLPTILLSIFLGMDVSCEEVACRCQFLLAHIIVHLLTPKQQALLASSVVSDSTEFFFNTSADVVKIGITPSSVCTTDSGIESNASPLEADDPTQRFQSCSGKPLSSPSYDSHSLAAYVKKLLTRTCGQLWDSEDATPKSPNLKSTEHLTEFVCQVNGIFEFLIPELGLKKKLAKHALKFAVRTSSRHCASRALQIFRSLNLPLQPHNISELSLCLTDCIAEGNDQDSQSWAIEILITLLQTCEIISKSMNNHPARQQKSFETQPSSPRMSTYTSSSHKDAGSESPKNSSGRPVRGHAHRRSGSVSINKKLMEGVKKVVHPLPSINSDPCIQAHKYKSDASTNVSSATKIPNAVDTEKSLSTLEEWKSGLAQIFWIAVGILESDFDHEYLIALRIIKKVLEQLPLYEADGKQRIERAFSKIQWHNFQGLQTLLLKGLICNTTFEASFSILSDLTTVTSLPIMCTSNDGNGFAMNVIALLPRLINQFGDPDPLCCECAQNVAQVCVDYFKEHIKLQSLAHVMSLYSNNTYNKSMPTWVNVVCKYVYETFPQALLLQLTFLTEMLDKGHTSFHVSCLHVSHSLLSLSPALSDEGNCTVIHELLHTVSKHLNSKQYWKESLSILKLAVSRSSQLASPSSTSSLRQSGDVTEMLELPGLTLSFKFDLSNTQHVRERSPENKDVPSQFGSSWRKPHLSQRRTRERLRSVLSTCSIMRQDKPTQNAFKLQEHKEVEDQNNLSNQISEYSSSPENDSSALKDKVTEEDGQYQVFRDFDFLNEIEEADGEGADNFNTGMQWNTSGSSDDVTNEVSFIEEQPDECDLTSIVLNVSQEDEEDEDDSDTVSISSHTSSVVSNPNLQQSSTENVNSDVDASAPPSSSQVSETNSFLEPSSMLYKTSTDTYLRAVSPSPPEMLRTSEGANTPGDVSNSGSSDSESSYTDKSSDVDESPSAEWPAPNNSGPSNLESDEVSDGSFADMDSSSIKTSESGGSPTMEICKEEEEKLSSHGTLQDIKRWKTCLSSAFDGSDDGVLSNFFVVFPSLFHQLCIEFRDLCKSGCSYLGTQLSSISGHFSSMVEDLPTQLECSLCISSEENFLNLHSSLQSGMTSLQNQFESYEVKYIEAESLLDTILQIRVESNNMQDTRDFEEQSIVLQQKQLELCQLLYTLHFKLLVIFQTFCKLVNAFTSKSQERTDVTKTLIALHKQVLSEDKKEEESSSEEKCSDLEGDMRSMTSDEAVVALNMSLEEKDFKLSVAQLRVLRRLWPSGKFGEDEDSAANYLTMLYYQHNTAKDHEGEAIHCVLGENAGMQEWCEKLMDVNMQIQQSLQLLEVKPKVRESKEQSPSVAKTAEDVKPISESPATEEVPTEGQICKRTPF</sequence>
<feature type="compositionally biased region" description="Polar residues" evidence="1">
    <location>
        <begin position="2596"/>
        <end position="2608"/>
    </location>
</feature>
<feature type="compositionally biased region" description="Acidic residues" evidence="1">
    <location>
        <begin position="2572"/>
        <end position="2582"/>
    </location>
</feature>
<accession>A0ABP0H0V8</accession>
<feature type="compositionally biased region" description="Low complexity" evidence="1">
    <location>
        <begin position="2010"/>
        <end position="2021"/>
    </location>
</feature>
<dbReference type="PANTHER" id="PTHR12295:SF30">
    <property type="entry name" value="PROTEIN FURRY"/>
    <property type="match status" value="1"/>
</dbReference>
<feature type="compositionally biased region" description="Polar residues" evidence="1">
    <location>
        <begin position="2531"/>
        <end position="2547"/>
    </location>
</feature>
<dbReference type="InterPro" id="IPR016024">
    <property type="entry name" value="ARM-type_fold"/>
</dbReference>
<dbReference type="InterPro" id="IPR025481">
    <property type="entry name" value="Cell_Morphogen_C"/>
</dbReference>
<feature type="compositionally biased region" description="Polar residues" evidence="1">
    <location>
        <begin position="2624"/>
        <end position="2642"/>
    </location>
</feature>
<feature type="domain" description="Cell morphogenesis central region" evidence="4">
    <location>
        <begin position="1183"/>
        <end position="1490"/>
    </location>
</feature>
<feature type="compositionally biased region" description="Basic and acidic residues" evidence="1">
    <location>
        <begin position="2413"/>
        <end position="2423"/>
    </location>
</feature>
<feature type="region of interest" description="Disordered" evidence="1">
    <location>
        <begin position="3074"/>
        <end position="3116"/>
    </location>
</feature>
<evidence type="ECO:0000259" key="2">
    <source>
        <dbReference type="Pfam" id="PF14222"/>
    </source>
</evidence>
<dbReference type="SUPFAM" id="SSF48371">
    <property type="entry name" value="ARM repeat"/>
    <property type="match status" value="1"/>
</dbReference>
<dbReference type="EMBL" id="CAWYQH010000163">
    <property type="protein sequence ID" value="CAK8696871.1"/>
    <property type="molecule type" value="Genomic_DNA"/>
</dbReference>
<dbReference type="InterPro" id="IPR045842">
    <property type="entry name" value="Fry_C"/>
</dbReference>
<feature type="compositionally biased region" description="Low complexity" evidence="1">
    <location>
        <begin position="2583"/>
        <end position="2595"/>
    </location>
</feature>
<evidence type="ECO:0000313" key="6">
    <source>
        <dbReference type="EMBL" id="CAK8696871.1"/>
    </source>
</evidence>
<evidence type="ECO:0000313" key="7">
    <source>
        <dbReference type="Proteomes" id="UP001642483"/>
    </source>
</evidence>
<evidence type="ECO:0000259" key="4">
    <source>
        <dbReference type="Pfam" id="PF14228"/>
    </source>
</evidence>
<dbReference type="InterPro" id="IPR025614">
    <property type="entry name" value="Cell_morpho_N"/>
</dbReference>
<feature type="domain" description="Cell morphogenesis central region" evidence="4">
    <location>
        <begin position="1860"/>
        <end position="1967"/>
    </location>
</feature>
<dbReference type="InterPro" id="IPR039867">
    <property type="entry name" value="Furry/Tao3/Mor2"/>
</dbReference>
<dbReference type="Pfam" id="PF14222">
    <property type="entry name" value="MOR2-PAG1_N"/>
    <property type="match status" value="1"/>
</dbReference>
<feature type="region of interest" description="Disordered" evidence="1">
    <location>
        <begin position="2413"/>
        <end position="2443"/>
    </location>
</feature>
<comment type="caution">
    <text evidence="6">The sequence shown here is derived from an EMBL/GenBank/DDBJ whole genome shotgun (WGS) entry which is preliminary data.</text>
</comment>
<keyword evidence="7" id="KW-1185">Reference proteome</keyword>
<feature type="domain" description="Cell morphogenesis protein C-terminal" evidence="3">
    <location>
        <begin position="2116"/>
        <end position="2373"/>
    </location>
</feature>
<dbReference type="Proteomes" id="UP001642483">
    <property type="component" value="Unassembled WGS sequence"/>
</dbReference>
<feature type="compositionally biased region" description="Low complexity" evidence="1">
    <location>
        <begin position="2666"/>
        <end position="2681"/>
    </location>
</feature>
<feature type="compositionally biased region" description="Polar residues" evidence="1">
    <location>
        <begin position="1996"/>
        <end position="2009"/>
    </location>
</feature>
<evidence type="ECO:0000259" key="3">
    <source>
        <dbReference type="Pfam" id="PF14225"/>
    </source>
</evidence>
<proteinExistence type="predicted"/>
<name>A0ABP0H0V8_CLALP</name>
<evidence type="ECO:0000259" key="5">
    <source>
        <dbReference type="Pfam" id="PF19421"/>
    </source>
</evidence>
<feature type="compositionally biased region" description="Low complexity" evidence="1">
    <location>
        <begin position="2485"/>
        <end position="2496"/>
    </location>
</feature>
<feature type="region of interest" description="Disordered" evidence="1">
    <location>
        <begin position="2526"/>
        <end position="2547"/>
    </location>
</feature>
<dbReference type="Pfam" id="PF14225">
    <property type="entry name" value="MOR2-PAG1_C"/>
    <property type="match status" value="1"/>
</dbReference>
<feature type="compositionally biased region" description="Low complexity" evidence="1">
    <location>
        <begin position="2609"/>
        <end position="2623"/>
    </location>
</feature>
<feature type="compositionally biased region" description="Basic residues" evidence="1">
    <location>
        <begin position="2433"/>
        <end position="2443"/>
    </location>
</feature>
<protein>
    <submittedName>
        <fullName evidence="6">Uncharacterized protein</fullName>
    </submittedName>
</protein>